<name>A0AAD5M408_PARTN</name>
<reference evidence="2" key="1">
    <citation type="submission" date="2021-06" db="EMBL/GenBank/DDBJ databases">
        <title>Parelaphostrongylus tenuis whole genome reference sequence.</title>
        <authorList>
            <person name="Garwood T.J."/>
            <person name="Larsen P.A."/>
            <person name="Fountain-Jones N.M."/>
            <person name="Garbe J.R."/>
            <person name="Macchietto M.G."/>
            <person name="Kania S.A."/>
            <person name="Gerhold R.W."/>
            <person name="Richards J.E."/>
            <person name="Wolf T.M."/>
        </authorList>
    </citation>
    <scope>NUCLEOTIDE SEQUENCE</scope>
    <source>
        <strain evidence="2">MNPRO001-30</strain>
        <tissue evidence="2">Meninges</tissue>
    </source>
</reference>
<evidence type="ECO:0000313" key="2">
    <source>
        <dbReference type="EMBL" id="KAJ1350198.1"/>
    </source>
</evidence>
<accession>A0AAD5M408</accession>
<proteinExistence type="predicted"/>
<keyword evidence="1" id="KW-0732">Signal</keyword>
<comment type="caution">
    <text evidence="2">The sequence shown here is derived from an EMBL/GenBank/DDBJ whole genome shotgun (WGS) entry which is preliminary data.</text>
</comment>
<dbReference type="EMBL" id="JAHQIW010000812">
    <property type="protein sequence ID" value="KAJ1350198.1"/>
    <property type="molecule type" value="Genomic_DNA"/>
</dbReference>
<evidence type="ECO:0000256" key="1">
    <source>
        <dbReference type="SAM" id="SignalP"/>
    </source>
</evidence>
<dbReference type="AlphaFoldDB" id="A0AAD5M408"/>
<organism evidence="2 3">
    <name type="scientific">Parelaphostrongylus tenuis</name>
    <name type="common">Meningeal worm</name>
    <dbReference type="NCBI Taxonomy" id="148309"/>
    <lineage>
        <taxon>Eukaryota</taxon>
        <taxon>Metazoa</taxon>
        <taxon>Ecdysozoa</taxon>
        <taxon>Nematoda</taxon>
        <taxon>Chromadorea</taxon>
        <taxon>Rhabditida</taxon>
        <taxon>Rhabditina</taxon>
        <taxon>Rhabditomorpha</taxon>
        <taxon>Strongyloidea</taxon>
        <taxon>Metastrongylidae</taxon>
        <taxon>Parelaphostrongylus</taxon>
    </lineage>
</organism>
<sequence>MSKVPALFLVFSLLITILTVLGCGVTPAGQASTRSFTVTGFTLPVAMAYTNALVVSARVGSIATEKGRAQALVERLVMQTVLDVLERQARIALLPDAAISSILSQLTVKISYEPLLCQAVVLSLADNAIPGIDMKSCIIIDNTVTGICTRMAVPGVRGAGPCTPGERGVTITPVAAAHTSISGTLSTTNIIMANWSKAMWQNVMNTALRMLASGSFRSNFFSATATVGES</sequence>
<evidence type="ECO:0000313" key="3">
    <source>
        <dbReference type="Proteomes" id="UP001196413"/>
    </source>
</evidence>
<gene>
    <name evidence="2" type="ORF">KIN20_005932</name>
</gene>
<dbReference type="PROSITE" id="PS51257">
    <property type="entry name" value="PROKAR_LIPOPROTEIN"/>
    <property type="match status" value="1"/>
</dbReference>
<feature type="chain" id="PRO_5042080851" evidence="1">
    <location>
        <begin position="23"/>
        <end position="230"/>
    </location>
</feature>
<feature type="signal peptide" evidence="1">
    <location>
        <begin position="1"/>
        <end position="22"/>
    </location>
</feature>
<keyword evidence="3" id="KW-1185">Reference proteome</keyword>
<dbReference type="Proteomes" id="UP001196413">
    <property type="component" value="Unassembled WGS sequence"/>
</dbReference>
<protein>
    <submittedName>
        <fullName evidence="2">Uncharacterized protein</fullName>
    </submittedName>
</protein>